<evidence type="ECO:0000256" key="1">
    <source>
        <dbReference type="SAM" id="Phobius"/>
    </source>
</evidence>
<protein>
    <submittedName>
        <fullName evidence="2">Uncharacterized protein</fullName>
    </submittedName>
</protein>
<proteinExistence type="predicted"/>
<dbReference type="EMBL" id="JASAOG010000240">
    <property type="protein sequence ID" value="KAK0042480.1"/>
    <property type="molecule type" value="Genomic_DNA"/>
</dbReference>
<reference evidence="2" key="2">
    <citation type="submission" date="2023-04" db="EMBL/GenBank/DDBJ databases">
        <authorList>
            <person name="Bu L."/>
            <person name="Lu L."/>
            <person name="Laidemitt M.R."/>
            <person name="Zhang S.M."/>
            <person name="Mutuku M."/>
            <person name="Mkoji G."/>
            <person name="Steinauer M."/>
            <person name="Loker E.S."/>
        </authorList>
    </citation>
    <scope>NUCLEOTIDE SEQUENCE</scope>
    <source>
        <strain evidence="2">KasaAsao</strain>
        <tissue evidence="2">Whole Snail</tissue>
    </source>
</reference>
<accession>A0AAD8AWU8</accession>
<dbReference type="AlphaFoldDB" id="A0AAD8AWU8"/>
<keyword evidence="1" id="KW-1133">Transmembrane helix</keyword>
<keyword evidence="1" id="KW-0472">Membrane</keyword>
<evidence type="ECO:0000313" key="2">
    <source>
        <dbReference type="EMBL" id="KAK0042480.1"/>
    </source>
</evidence>
<feature type="transmembrane region" description="Helical" evidence="1">
    <location>
        <begin position="65"/>
        <end position="94"/>
    </location>
</feature>
<dbReference type="PANTHER" id="PTHR39299:SF1">
    <property type="entry name" value="TRANSMEMBRANE PROTEIN"/>
    <property type="match status" value="1"/>
</dbReference>
<dbReference type="Proteomes" id="UP001233172">
    <property type="component" value="Unassembled WGS sequence"/>
</dbReference>
<keyword evidence="1" id="KW-0812">Transmembrane</keyword>
<dbReference type="PANTHER" id="PTHR39299">
    <property type="entry name" value="TRANSMEMBRANE PROTEIN"/>
    <property type="match status" value="1"/>
</dbReference>
<keyword evidence="3" id="KW-1185">Reference proteome</keyword>
<organism evidence="2 3">
    <name type="scientific">Biomphalaria pfeifferi</name>
    <name type="common">Bloodfluke planorb</name>
    <name type="synonym">Freshwater snail</name>
    <dbReference type="NCBI Taxonomy" id="112525"/>
    <lineage>
        <taxon>Eukaryota</taxon>
        <taxon>Metazoa</taxon>
        <taxon>Spiralia</taxon>
        <taxon>Lophotrochozoa</taxon>
        <taxon>Mollusca</taxon>
        <taxon>Gastropoda</taxon>
        <taxon>Heterobranchia</taxon>
        <taxon>Euthyneura</taxon>
        <taxon>Panpulmonata</taxon>
        <taxon>Hygrophila</taxon>
        <taxon>Lymnaeoidea</taxon>
        <taxon>Planorbidae</taxon>
        <taxon>Biomphalaria</taxon>
    </lineage>
</organism>
<reference evidence="2" key="1">
    <citation type="journal article" date="2023" name="PLoS Negl. Trop. Dis.">
        <title>A genome sequence for Biomphalaria pfeifferi, the major vector snail for the human-infecting parasite Schistosoma mansoni.</title>
        <authorList>
            <person name="Bu L."/>
            <person name="Lu L."/>
            <person name="Laidemitt M.R."/>
            <person name="Zhang S.M."/>
            <person name="Mutuku M."/>
            <person name="Mkoji G."/>
            <person name="Steinauer M."/>
            <person name="Loker E.S."/>
        </authorList>
    </citation>
    <scope>NUCLEOTIDE SEQUENCE</scope>
    <source>
        <strain evidence="2">KasaAsao</strain>
    </source>
</reference>
<sequence length="121" mass="13755">MGSILVVQYSVSKHLIVRTIGTSEDTQKLYRNLLFFQDGLKFDLQLWFGYVIWKIYNLSTYITEFAGLAGATLTCIVAAILMRIILLIGSYFVYRNFGRGLRKERSQSVVLPPYGSLSGIF</sequence>
<evidence type="ECO:0000313" key="3">
    <source>
        <dbReference type="Proteomes" id="UP001233172"/>
    </source>
</evidence>
<name>A0AAD8AWU8_BIOPF</name>
<gene>
    <name evidence="2" type="ORF">Bpfe_028133</name>
</gene>
<comment type="caution">
    <text evidence="2">The sequence shown here is derived from an EMBL/GenBank/DDBJ whole genome shotgun (WGS) entry which is preliminary data.</text>
</comment>